<reference evidence="5 6" key="1">
    <citation type="submission" date="2019-10" db="EMBL/GenBank/DDBJ databases">
        <title>Description of Paenibacillus terrestris sp. nov.</title>
        <authorList>
            <person name="Carlier A."/>
            <person name="Qi S."/>
        </authorList>
    </citation>
    <scope>NUCLEOTIDE SEQUENCE [LARGE SCALE GENOMIC DNA]</scope>
    <source>
        <strain evidence="5 6">LMG 31458</strain>
    </source>
</reference>
<proteinExistence type="inferred from homology"/>
<dbReference type="InterPro" id="IPR011013">
    <property type="entry name" value="Gal_mutarotase_sf_dom"/>
</dbReference>
<dbReference type="InterPro" id="IPR008929">
    <property type="entry name" value="Chondroitin_lyas"/>
</dbReference>
<dbReference type="InterPro" id="IPR004103">
    <property type="entry name" value="Lyase_8_C"/>
</dbReference>
<evidence type="ECO:0000259" key="3">
    <source>
        <dbReference type="Pfam" id="PF02278"/>
    </source>
</evidence>
<dbReference type="InterPro" id="IPR038970">
    <property type="entry name" value="Lyase_8"/>
</dbReference>
<comment type="caution">
    <text evidence="5">The sequence shown here is derived from an EMBL/GenBank/DDBJ whole genome shotgun (WGS) entry which is preliminary data.</text>
</comment>
<dbReference type="SUPFAM" id="SSF74650">
    <property type="entry name" value="Galactose mutarotase-like"/>
    <property type="match status" value="1"/>
</dbReference>
<feature type="domain" description="Polysaccharide lyase family 8 central" evidence="3">
    <location>
        <begin position="427"/>
        <end position="714"/>
    </location>
</feature>
<evidence type="ECO:0000313" key="6">
    <source>
        <dbReference type="Proteomes" id="UP000616779"/>
    </source>
</evidence>
<keyword evidence="6" id="KW-1185">Reference proteome</keyword>
<dbReference type="InterPro" id="IPR014718">
    <property type="entry name" value="GH-type_carb-bd"/>
</dbReference>
<gene>
    <name evidence="5" type="ORF">GC098_28095</name>
</gene>
<name>A0ABX1Y3Z9_9BACL</name>
<dbReference type="PANTHER" id="PTHR38481:SF1">
    <property type="entry name" value="HYALURONATE LYASE"/>
    <property type="match status" value="1"/>
</dbReference>
<keyword evidence="2" id="KW-0456">Lyase</keyword>
<dbReference type="Gene3D" id="1.50.10.100">
    <property type="entry name" value="Chondroitin AC/alginate lyase"/>
    <property type="match status" value="1"/>
</dbReference>
<dbReference type="EMBL" id="WHOA01000198">
    <property type="protein sequence ID" value="NOU75204.1"/>
    <property type="molecule type" value="Genomic_DNA"/>
</dbReference>
<feature type="domain" description="Polysaccharide lyase family 8 C-terminal" evidence="4">
    <location>
        <begin position="729"/>
        <end position="791"/>
    </location>
</feature>
<dbReference type="Pfam" id="PF02884">
    <property type="entry name" value="Lyase_8_C"/>
    <property type="match status" value="1"/>
</dbReference>
<evidence type="ECO:0000256" key="1">
    <source>
        <dbReference type="ARBA" id="ARBA00006699"/>
    </source>
</evidence>
<evidence type="ECO:0000313" key="5">
    <source>
        <dbReference type="EMBL" id="NOU75204.1"/>
    </source>
</evidence>
<dbReference type="InterPro" id="IPR003159">
    <property type="entry name" value="Lyase_8_central_dom"/>
</dbReference>
<dbReference type="InterPro" id="IPR011071">
    <property type="entry name" value="Lyase_8-like_C"/>
</dbReference>
<dbReference type="SUPFAM" id="SSF48230">
    <property type="entry name" value="Chondroitin AC/alginate lyase"/>
    <property type="match status" value="1"/>
</dbReference>
<evidence type="ECO:0000256" key="2">
    <source>
        <dbReference type="ARBA" id="ARBA00023239"/>
    </source>
</evidence>
<dbReference type="Gene3D" id="2.60.220.10">
    <property type="entry name" value="Polysaccharide lyase family 8-like, C-terminal"/>
    <property type="match status" value="1"/>
</dbReference>
<evidence type="ECO:0000259" key="4">
    <source>
        <dbReference type="Pfam" id="PF02884"/>
    </source>
</evidence>
<comment type="similarity">
    <text evidence="1">Belongs to the polysaccharide lyase 8 family.</text>
</comment>
<dbReference type="PANTHER" id="PTHR38481">
    <property type="entry name" value="HYALURONATE LYASE"/>
    <property type="match status" value="1"/>
</dbReference>
<dbReference type="Proteomes" id="UP000616779">
    <property type="component" value="Unassembled WGS sequence"/>
</dbReference>
<organism evidence="5 6">
    <name type="scientific">Paenibacillus phytorum</name>
    <dbReference type="NCBI Taxonomy" id="2654977"/>
    <lineage>
        <taxon>Bacteria</taxon>
        <taxon>Bacillati</taxon>
        <taxon>Bacillota</taxon>
        <taxon>Bacilli</taxon>
        <taxon>Bacillales</taxon>
        <taxon>Paenibacillaceae</taxon>
        <taxon>Paenibacillus</taxon>
    </lineage>
</organism>
<dbReference type="Gene3D" id="2.70.98.10">
    <property type="match status" value="1"/>
</dbReference>
<protein>
    <submittedName>
        <fullName evidence="5">Uncharacterized protein</fullName>
    </submittedName>
</protein>
<dbReference type="Pfam" id="PF02278">
    <property type="entry name" value="Lyase_8"/>
    <property type="match status" value="1"/>
</dbReference>
<dbReference type="SUPFAM" id="SSF49863">
    <property type="entry name" value="Hyaluronate lyase-like, C-terminal domain"/>
    <property type="match status" value="1"/>
</dbReference>
<accession>A0ABX1Y3Z9</accession>
<sequence length="840" mass="95342">MKFSQLQKISGINRMKNKKGVTMNTYNTIYADLLPETLWKSSLSCSECLHKLNENSAEMLANKLQAIVVLRRQIARQPIRAHKLYSNYNQRDYYISQLSEDGRFADLGDSFKDVYDAILRLTSLSEPFHWSREKPMQDENLKSRIFKGIAYYCKMEADREDKKATRFHSSVFAVPLAAVNLFVFFLDDMEAVEKGTKDDSLTKEVHKQLSRCALQSWTLPLRGDHTDSHPISPERFRMHVWWVGGNALTYRPSFYTAVMLQSVEMIDTMTHVVSHIFTPTSHTNSNESYWDEGICADGFGWGHGPQAYNNGYPKDGILSGLNIIKDLKGTPWEKEITYRNMDWLINFIRGISWSHYKGFDAPMQSRHIFTRKMKDDVSYIYNLAQLLIENFSYLLTEEQLKEMNDLLDHKDVQMMDGYPSGYYKGVRYFWNNDDLIKKTDKLYFYLNMASNRCDGVEFAHIMADKLNLFTADGSYVIARDGTEWAESKGAWELASLPGITARYIETAKLVPGTNWSGYNSIHPYAGGVARNDNGAAGFIFEKDDRKKLDGAGVIHQDGSKEIFGVKAHKGYFIIGDTIVCLGAGISDHRPEMGSEIRTTINQTKWATDILYHTAGSPSIETYGMDKNGVKVTLKGCESRSKDIPWVKQDGILYAVLPEHTSGEVVMLAEERKTHWELLNFTNNEADNELCPIFQIWVNHGAAPVDCKYSYLMYAGDQEPQSYLASNPVQIISNTTKLQAVANNSMIQAVFYDNETVCSTETLKMKVSKPTVVMLEQEGDKLFITVSDPNQDVNLDELIIYLTIPLVGDGNTIDNEWHAVPIKMPGIPEVGKPNTVVVNLK</sequence>